<reference evidence="2 3" key="1">
    <citation type="journal article" date="2008" name="J. Bacteriol.">
        <title>The complete genome sequence of Thermococcus onnurineus NA1 reveals a mixed heterotrophic and carboxydotrophic metabolism.</title>
        <authorList>
            <person name="Lee H.S."/>
            <person name="Kang S.G."/>
            <person name="Bae S.S."/>
            <person name="Lim J.K."/>
            <person name="Cho Y."/>
            <person name="Kim Y.J."/>
            <person name="Jeon J.H."/>
            <person name="Cha S.S."/>
            <person name="Kwon K.K."/>
            <person name="Kim H.T."/>
            <person name="Park C.J."/>
            <person name="Lee H.W."/>
            <person name="Kim S.I."/>
            <person name="Chun J."/>
            <person name="Colwell R.R."/>
            <person name="Kim S.J."/>
            <person name="Lee J.H."/>
        </authorList>
    </citation>
    <scope>NUCLEOTIDE SEQUENCE [LARGE SCALE GENOMIC DNA]</scope>
    <source>
        <strain evidence="2 3">NA1</strain>
    </source>
</reference>
<accession>B6YWK7</accession>
<dbReference type="KEGG" id="ton:TON_0982"/>
<sequence length="372" mass="39681">MKKAAIIMAVFVFFGVFGFAMASATTIGIDLSHGESDKGLAVLTDKDGNVLAEGMIKTISDVNWVYIGDPALADTLGIQNIGDKITYDALKDVDFLILGQPSQAFSPDEIQAIVQWWNDGNRILWVAADSDYGDGPNRIDFADTVLDAIGANLRVDQASVEDATSNAGAGYRVIGLVNPDPDTPEKDMITKDLANGGKVLFHGPGVVAYVDESGNWKPLPVGGGIENIYVIVTSSDDGQIVENTDPAANAYTAGDTGKFPLMAVQLFPDKKNVLIVSGETPYGGYEPMWAPEYKAYSLTGRSSSPTLLSGPSMSSRSSAKKPQPRLVKPAPRAERLAAPAVQLPWSASPLYRLSSTRGGSEFFSPFLCLLNH</sequence>
<dbReference type="Proteomes" id="UP000002727">
    <property type="component" value="Chromosome"/>
</dbReference>
<dbReference type="eggNOG" id="arCOG01310">
    <property type="taxonomic scope" value="Archaea"/>
</dbReference>
<evidence type="ECO:0000313" key="2">
    <source>
        <dbReference type="EMBL" id="ACJ16470.1"/>
    </source>
</evidence>
<feature type="region of interest" description="Disordered" evidence="1">
    <location>
        <begin position="306"/>
        <end position="333"/>
    </location>
</feature>
<name>B6YWK7_THEON</name>
<evidence type="ECO:0000313" key="3">
    <source>
        <dbReference type="Proteomes" id="UP000002727"/>
    </source>
</evidence>
<keyword evidence="3" id="KW-1185">Reference proteome</keyword>
<dbReference type="EMBL" id="CP000855">
    <property type="protein sequence ID" value="ACJ16470.1"/>
    <property type="molecule type" value="Genomic_DNA"/>
</dbReference>
<dbReference type="PATRIC" id="fig|523850.10.peg.990"/>
<protein>
    <submittedName>
        <fullName evidence="2">Uncharacterized protein</fullName>
    </submittedName>
</protein>
<gene>
    <name evidence="2" type="ordered locus">TON_0982</name>
</gene>
<proteinExistence type="predicted"/>
<dbReference type="AlphaFoldDB" id="B6YWK7"/>
<evidence type="ECO:0000256" key="1">
    <source>
        <dbReference type="SAM" id="MobiDB-lite"/>
    </source>
</evidence>
<organism evidence="2 3">
    <name type="scientific">Thermococcus onnurineus (strain NA1)</name>
    <dbReference type="NCBI Taxonomy" id="523850"/>
    <lineage>
        <taxon>Archaea</taxon>
        <taxon>Methanobacteriati</taxon>
        <taxon>Methanobacteriota</taxon>
        <taxon>Thermococci</taxon>
        <taxon>Thermococcales</taxon>
        <taxon>Thermococcaceae</taxon>
        <taxon>Thermococcus</taxon>
    </lineage>
</organism>
<dbReference type="HOGENOM" id="CLU_050811_0_0_2"/>
<dbReference type="STRING" id="523850.TON_0982"/>